<gene>
    <name evidence="2" type="ORF">JMJ54_16440</name>
</gene>
<dbReference type="RefSeq" id="WP_203539646.1">
    <property type="nucleotide sequence ID" value="NZ_JAESND010000010.1"/>
</dbReference>
<proteinExistence type="predicted"/>
<dbReference type="PANTHER" id="PTHR39441:SF1">
    <property type="entry name" value="DUF2252 DOMAIN-CONTAINING PROTEIN"/>
    <property type="match status" value="1"/>
</dbReference>
<dbReference type="EMBL" id="JAESND010000010">
    <property type="protein sequence ID" value="MBM3117425.1"/>
    <property type="molecule type" value="Genomic_DNA"/>
</dbReference>
<dbReference type="PANTHER" id="PTHR39441">
    <property type="entry name" value="DUF2252 DOMAIN-CONTAINING PROTEIN"/>
    <property type="match status" value="1"/>
</dbReference>
<feature type="signal peptide" evidence="1">
    <location>
        <begin position="1"/>
        <end position="19"/>
    </location>
</feature>
<organism evidence="2 3">
    <name type="scientific">Jeongeupia naejangsanensis</name>
    <dbReference type="NCBI Taxonomy" id="613195"/>
    <lineage>
        <taxon>Bacteria</taxon>
        <taxon>Pseudomonadati</taxon>
        <taxon>Pseudomonadota</taxon>
        <taxon>Betaproteobacteria</taxon>
        <taxon>Neisseriales</taxon>
        <taxon>Chitinibacteraceae</taxon>
        <taxon>Jeongeupia</taxon>
    </lineage>
</organism>
<dbReference type="Proteomes" id="UP000809431">
    <property type="component" value="Unassembled WGS sequence"/>
</dbReference>
<keyword evidence="3" id="KW-1185">Reference proteome</keyword>
<dbReference type="Pfam" id="PF10009">
    <property type="entry name" value="DUF2252"/>
    <property type="match status" value="1"/>
</dbReference>
<protein>
    <submittedName>
        <fullName evidence="2">DUF2252 family protein</fullName>
    </submittedName>
</protein>
<reference evidence="2 3" key="1">
    <citation type="submission" date="2021-01" db="EMBL/GenBank/DDBJ databases">
        <title>Draft Genome Sequence and Polyhydroxyalkanoate Biosynthetic Potential of Jeongeupia naejangsanensis Type Strain DSM 24253.</title>
        <authorList>
            <person name="Turrini P."/>
            <person name="Artuso I."/>
            <person name="Lugli G.A."/>
            <person name="Frangipani E."/>
            <person name="Ventura M."/>
            <person name="Visca P."/>
        </authorList>
    </citation>
    <scope>NUCLEOTIDE SEQUENCE [LARGE SCALE GENOMIC DNA]</scope>
    <source>
        <strain evidence="2 3">DSM 24253</strain>
    </source>
</reference>
<name>A0ABS2BPS0_9NEIS</name>
<evidence type="ECO:0000313" key="2">
    <source>
        <dbReference type="EMBL" id="MBM3117425.1"/>
    </source>
</evidence>
<dbReference type="InterPro" id="IPR018721">
    <property type="entry name" value="DUF2252"/>
</dbReference>
<accession>A0ABS2BPS0</accession>
<feature type="chain" id="PRO_5046580807" evidence="1">
    <location>
        <begin position="20"/>
        <end position="450"/>
    </location>
</feature>
<sequence>MHYKSFVLALTLAVPAAFAATSRPSFVTTEIYNYNHPYAAQASAELATKMSKMNGSAFYFYRGTNHIFFKDTTTLPASSYTSSNTAFTWLGGDTHLANVGAQRDSSGKSVFTVNDFDEGYLGQYVWDLRRMATSVVLAGRENGISDSNITTAINTLVGAYVDKLAAFKGNDDEKTFQLVSGGTSGYVKTNIDDANGNTRADLLSKYTSVSGSTRTFQNKSDLVAVTSGTYSMIAGAVPAYIASIAASKQYAASYYTVKDIHQKLGSGTGSLGRLRYYILIEGPTTSTSDDVILEVKQSTTSAVATVLPGQLPSSAYAGNEGNRVARTAKAQVLNADVLVGSTTINGQPYFIREKSPFQEDFDTTQLSSSSKLNTAMTYVGQALASAHALADKDYDNTVVPYGIDAEISTAVTSKSGLQAEIVSFAFSYADQVALDWASFKSAYSAGTPLY</sequence>
<evidence type="ECO:0000256" key="1">
    <source>
        <dbReference type="SAM" id="SignalP"/>
    </source>
</evidence>
<evidence type="ECO:0000313" key="3">
    <source>
        <dbReference type="Proteomes" id="UP000809431"/>
    </source>
</evidence>
<comment type="caution">
    <text evidence="2">The sequence shown here is derived from an EMBL/GenBank/DDBJ whole genome shotgun (WGS) entry which is preliminary data.</text>
</comment>
<keyword evidence="1" id="KW-0732">Signal</keyword>